<dbReference type="EMBL" id="FNQM01000016">
    <property type="protein sequence ID" value="SEA88879.1"/>
    <property type="molecule type" value="Genomic_DNA"/>
</dbReference>
<gene>
    <name evidence="2" type="ORF">SAMN05444370_11618</name>
</gene>
<keyword evidence="3" id="KW-1185">Reference proteome</keyword>
<dbReference type="InterPro" id="IPR029016">
    <property type="entry name" value="GAF-like_dom_sf"/>
</dbReference>
<feature type="compositionally biased region" description="Low complexity" evidence="1">
    <location>
        <begin position="10"/>
        <end position="28"/>
    </location>
</feature>
<reference evidence="2 3" key="1">
    <citation type="submission" date="2016-10" db="EMBL/GenBank/DDBJ databases">
        <authorList>
            <person name="de Groot N.N."/>
        </authorList>
    </citation>
    <scope>NUCLEOTIDE SEQUENCE [LARGE SCALE GENOMIC DNA]</scope>
    <source>
        <strain evidence="2 3">DSM 15345</strain>
    </source>
</reference>
<protein>
    <recommendedName>
        <fullName evidence="4">DUF484 family protein</fullName>
    </recommendedName>
</protein>
<dbReference type="RefSeq" id="WP_245731112.1">
    <property type="nucleotide sequence ID" value="NZ_FNQM01000016.1"/>
</dbReference>
<dbReference type="Gene3D" id="3.30.450.40">
    <property type="match status" value="1"/>
</dbReference>
<dbReference type="InterPro" id="IPR007435">
    <property type="entry name" value="DUF484"/>
</dbReference>
<dbReference type="STRING" id="89524.SAMN05444370_11618"/>
<organism evidence="2 3">
    <name type="scientific">Rubrimonas cliftonensis</name>
    <dbReference type="NCBI Taxonomy" id="89524"/>
    <lineage>
        <taxon>Bacteria</taxon>
        <taxon>Pseudomonadati</taxon>
        <taxon>Pseudomonadota</taxon>
        <taxon>Alphaproteobacteria</taxon>
        <taxon>Rhodobacterales</taxon>
        <taxon>Paracoccaceae</taxon>
        <taxon>Rubrimonas</taxon>
    </lineage>
</organism>
<name>A0A1H4EV41_9RHOB</name>
<dbReference type="Pfam" id="PF04340">
    <property type="entry name" value="DUF484"/>
    <property type="match status" value="1"/>
</dbReference>
<evidence type="ECO:0008006" key="4">
    <source>
        <dbReference type="Google" id="ProtNLM"/>
    </source>
</evidence>
<dbReference type="AlphaFoldDB" id="A0A1H4EV41"/>
<accession>A0A1H4EV41</accession>
<evidence type="ECO:0000313" key="3">
    <source>
        <dbReference type="Proteomes" id="UP000198703"/>
    </source>
</evidence>
<evidence type="ECO:0000256" key="1">
    <source>
        <dbReference type="SAM" id="MobiDB-lite"/>
    </source>
</evidence>
<proteinExistence type="predicted"/>
<evidence type="ECO:0000313" key="2">
    <source>
        <dbReference type="EMBL" id="SEA88879.1"/>
    </source>
</evidence>
<dbReference type="Proteomes" id="UP000198703">
    <property type="component" value="Unassembled WGS sequence"/>
</dbReference>
<feature type="region of interest" description="Disordered" evidence="1">
    <location>
        <begin position="1"/>
        <end position="28"/>
    </location>
</feature>
<sequence>MTDDAADRVTGQATASAPGAAKAAAGAPAKRSAQETAALRAAILAEPALVLDDGALMRALIEASGGGEARNVVDLRGALVRRLETRLETLERAHRSVIAAAYENLAGAGQVHRAALRLLDAADRRAFLRALLVEAPDIVTVDAARLALEPGAEVGDAGPLADRIVALPEGAIDAYLALDDTPERDGVRLRAAPPEAELIWGDDAPRARSEALIALDLGGPRALLAFGAEDAHRFSPEHGVDLVAFLGGVVARAGRRWLVP</sequence>